<keyword evidence="2 6" id="KW-0489">Methyltransferase</keyword>
<proteinExistence type="inferred from homology"/>
<accession>A0A4R2LP75</accession>
<dbReference type="GO" id="GO:0008170">
    <property type="term" value="F:N-methyltransferase activity"/>
    <property type="evidence" value="ECO:0007669"/>
    <property type="project" value="InterPro"/>
</dbReference>
<evidence type="ECO:0000256" key="1">
    <source>
        <dbReference type="ARBA" id="ARBA00006594"/>
    </source>
</evidence>
<dbReference type="PRINTS" id="PR00508">
    <property type="entry name" value="S21N4MTFRASE"/>
</dbReference>
<comment type="similarity">
    <text evidence="1 4">Belongs to the N(4)/N(6)-methyltransferase family.</text>
</comment>
<dbReference type="EMBL" id="SLXB01000002">
    <property type="protein sequence ID" value="TCO96078.1"/>
    <property type="molecule type" value="Genomic_DNA"/>
</dbReference>
<organism evidence="6 7">
    <name type="scientific">Prevotella heparinolytica</name>
    <dbReference type="NCBI Taxonomy" id="28113"/>
    <lineage>
        <taxon>Bacteria</taxon>
        <taxon>Pseudomonadati</taxon>
        <taxon>Bacteroidota</taxon>
        <taxon>Bacteroidia</taxon>
        <taxon>Bacteroidales</taxon>
        <taxon>Bacteroidaceae</taxon>
        <taxon>Bacteroides</taxon>
    </lineage>
</organism>
<dbReference type="Pfam" id="PF01555">
    <property type="entry name" value="N6_N4_Mtase"/>
    <property type="match status" value="1"/>
</dbReference>
<dbReference type="InterPro" id="IPR029063">
    <property type="entry name" value="SAM-dependent_MTases_sf"/>
</dbReference>
<dbReference type="InterPro" id="IPR001091">
    <property type="entry name" value="RM_Methyltransferase"/>
</dbReference>
<evidence type="ECO:0000256" key="4">
    <source>
        <dbReference type="RuleBase" id="RU362026"/>
    </source>
</evidence>
<dbReference type="GO" id="GO:0003677">
    <property type="term" value="F:DNA binding"/>
    <property type="evidence" value="ECO:0007669"/>
    <property type="project" value="InterPro"/>
</dbReference>
<keyword evidence="3 6" id="KW-0808">Transferase</keyword>
<dbReference type="EC" id="2.1.1.-" evidence="4"/>
<comment type="caution">
    <text evidence="6">The sequence shown here is derived from an EMBL/GenBank/DDBJ whole genome shotgun (WGS) entry which is preliminary data.</text>
</comment>
<dbReference type="InterPro" id="IPR002941">
    <property type="entry name" value="DNA_methylase_N4/N6"/>
</dbReference>
<gene>
    <name evidence="6" type="ORF">EV202_102183</name>
</gene>
<evidence type="ECO:0000313" key="6">
    <source>
        <dbReference type="EMBL" id="TCO96078.1"/>
    </source>
</evidence>
<dbReference type="SUPFAM" id="SSF53335">
    <property type="entry name" value="S-adenosyl-L-methionine-dependent methyltransferases"/>
    <property type="match status" value="1"/>
</dbReference>
<evidence type="ECO:0000256" key="3">
    <source>
        <dbReference type="ARBA" id="ARBA00022679"/>
    </source>
</evidence>
<reference evidence="6 7" key="1">
    <citation type="submission" date="2019-03" db="EMBL/GenBank/DDBJ databases">
        <title>Genomic Encyclopedia of Type Strains, Phase IV (KMG-IV): sequencing the most valuable type-strain genomes for metagenomic binning, comparative biology and taxonomic classification.</title>
        <authorList>
            <person name="Goeker M."/>
        </authorList>
    </citation>
    <scope>NUCLEOTIDE SEQUENCE [LARGE SCALE GENOMIC DNA]</scope>
    <source>
        <strain evidence="6 7">DSM 23917</strain>
    </source>
</reference>
<name>A0A4R2LP75_9BACE</name>
<dbReference type="Gene3D" id="3.40.50.150">
    <property type="entry name" value="Vaccinia Virus protein VP39"/>
    <property type="match status" value="1"/>
</dbReference>
<protein>
    <recommendedName>
        <fullName evidence="4">Methyltransferase</fullName>
        <ecNumber evidence="4">2.1.1.-</ecNumber>
    </recommendedName>
</protein>
<evidence type="ECO:0000259" key="5">
    <source>
        <dbReference type="Pfam" id="PF01555"/>
    </source>
</evidence>
<feature type="domain" description="DNA methylase N-4/N-6" evidence="5">
    <location>
        <begin position="32"/>
        <end position="245"/>
    </location>
</feature>
<dbReference type="Proteomes" id="UP000295600">
    <property type="component" value="Unassembled WGS sequence"/>
</dbReference>
<sequence length="293" mass="33254">MSPSYYKSFSNDFTLIQGDCVETLSKFKFGFDMVFADPPYFLSSGGISCQSGKVVCVDKGDWDKSITPEELDAFNLRWLSAVRCHMKENATIWISGTHHNIFSVQQQLLKLGFKILNVITWAKTNPPPNISCRYFTYSTEFIIWARKSPKVAHYFNYELMKKLNGNKQMTDVWQLPAIGKWEKSCGKHPTQKPLGVLARLIQASTEAGAWVLDPFSGSATTGIAANLLGRRYLGLEKEEEFLLMSKSRREEIESNEMRSAYLNRLVKAKTILPPDNFFVADGSELCYGVPWLQ</sequence>
<dbReference type="AlphaFoldDB" id="A0A4R2LP75"/>
<evidence type="ECO:0000313" key="7">
    <source>
        <dbReference type="Proteomes" id="UP000295600"/>
    </source>
</evidence>
<evidence type="ECO:0000256" key="2">
    <source>
        <dbReference type="ARBA" id="ARBA00022603"/>
    </source>
</evidence>
<dbReference type="InterPro" id="IPR002052">
    <property type="entry name" value="DNA_methylase_N6_adenine_CS"/>
</dbReference>
<dbReference type="RefSeq" id="WP_131925154.1">
    <property type="nucleotide sequence ID" value="NZ_JBGYSU010000173.1"/>
</dbReference>
<dbReference type="PROSITE" id="PS00092">
    <property type="entry name" value="N6_MTASE"/>
    <property type="match status" value="1"/>
</dbReference>
<dbReference type="GO" id="GO:0032259">
    <property type="term" value="P:methylation"/>
    <property type="evidence" value="ECO:0007669"/>
    <property type="project" value="UniProtKB-KW"/>
</dbReference>